<dbReference type="GO" id="GO:0003677">
    <property type="term" value="F:DNA binding"/>
    <property type="evidence" value="ECO:0007669"/>
    <property type="project" value="UniProtKB-KW"/>
</dbReference>
<dbReference type="InterPro" id="IPR007219">
    <property type="entry name" value="XnlR_reg_dom"/>
</dbReference>
<keyword evidence="4" id="KW-0804">Transcription</keyword>
<reference evidence="7 8" key="1">
    <citation type="submission" date="2018-02" db="EMBL/GenBank/DDBJ databases">
        <title>The genomes of Aspergillus section Nigri reveals drivers in fungal speciation.</title>
        <authorList>
            <consortium name="DOE Joint Genome Institute"/>
            <person name="Vesth T.C."/>
            <person name="Nybo J."/>
            <person name="Theobald S."/>
            <person name="Brandl J."/>
            <person name="Frisvad J.C."/>
            <person name="Nielsen K.F."/>
            <person name="Lyhne E.K."/>
            <person name="Kogle M.E."/>
            <person name="Kuo A."/>
            <person name="Riley R."/>
            <person name="Clum A."/>
            <person name="Nolan M."/>
            <person name="Lipzen A."/>
            <person name="Salamov A."/>
            <person name="Henrissat B."/>
            <person name="Wiebenga A."/>
            <person name="De vries R.P."/>
            <person name="Grigoriev I.V."/>
            <person name="Mortensen U.H."/>
            <person name="Andersen M.R."/>
            <person name="Baker S.E."/>
        </authorList>
    </citation>
    <scope>NUCLEOTIDE SEQUENCE [LARGE SCALE GENOMIC DNA]</scope>
    <source>
        <strain evidence="7 8">CBS 121057</strain>
    </source>
</reference>
<dbReference type="EMBL" id="KZ826394">
    <property type="protein sequence ID" value="PYI02499.1"/>
    <property type="molecule type" value="Genomic_DNA"/>
</dbReference>
<evidence type="ECO:0000256" key="1">
    <source>
        <dbReference type="ARBA" id="ARBA00004123"/>
    </source>
</evidence>
<comment type="subcellular location">
    <subcellularLocation>
        <location evidence="1">Nucleus</location>
    </subcellularLocation>
</comment>
<dbReference type="OrthoDB" id="103819at2759"/>
<gene>
    <name evidence="7" type="ORF">BO78DRAFT_400511</name>
</gene>
<dbReference type="GO" id="GO:0008270">
    <property type="term" value="F:zinc ion binding"/>
    <property type="evidence" value="ECO:0007669"/>
    <property type="project" value="InterPro"/>
</dbReference>
<keyword evidence="8" id="KW-1185">Reference proteome</keyword>
<dbReference type="AlphaFoldDB" id="A0A319ENZ1"/>
<dbReference type="GO" id="GO:0003700">
    <property type="term" value="F:DNA-binding transcription factor activity"/>
    <property type="evidence" value="ECO:0007669"/>
    <property type="project" value="InterPro"/>
</dbReference>
<dbReference type="PANTHER" id="PTHR46910:SF37">
    <property type="entry name" value="ZN(II)2CYS6 TRANSCRIPTION FACTOR (EUROFUNG)"/>
    <property type="match status" value="1"/>
</dbReference>
<dbReference type="VEuPathDB" id="FungiDB:BO78DRAFT_400511"/>
<dbReference type="InterPro" id="IPR050987">
    <property type="entry name" value="AtrR-like"/>
</dbReference>
<protein>
    <recommendedName>
        <fullName evidence="6">Xylanolytic transcriptional activator regulatory domain-containing protein</fullName>
    </recommendedName>
</protein>
<sequence length="633" mass="70125">MTTTTTRSIEQLAPAPLVPVSWTDPEISIQRPHPQRNFGVQLAEIETGSRAAGTLAGGLAIREQQSPISCDLATCASLNRPIETSFIIPDKVGAIEHALVRKAQEALRSALVHSTSDWQRLWTFLQDSRGMPLESVSLEFLTWMLQDIGSAKFGLYVSDYFKHVAKSTLKYMCLRLLSNCDLSTDERDIFTVCTNAAAHKFLTTVLMVGEHDNELTEHLRLKSSEYKKAAQAALDRIRLMTIPSLSLLQAILCGVFLHQGSGNTHYCYELTRAACSVATDLGLHLDSPDGSQKRRTEEEIYCVLWCYMLDKNYAWRFEPGRSYFDTQPGVIDHYAQCATAELLAIYIVMAQVQDETSLLLKSVRCTLSDSTRPILRTSIALLLQRVEEVRQRIQKIASASANCWKGLDAADEIAALQYAQNSIHTTILYLSEQLQGQVPGSGELLLKSARQELSSLLAICLIDEKHRAVGFLHWTLMYYPLTASFVLFCNAVMTSHFGDLNLLQTVATVLMPSVPISQPVAVIQQLVEEFVTLSQPLVSNANIGSVVGQGGDTSTLRRLPPSLLHHQHLPAGETIPPVWTDAASTFFTSDLSAVWTPNEEEIHAALLDFSLPIPLEFDFSNDFPDLVPNSSSQ</sequence>
<accession>A0A319ENZ1</accession>
<keyword evidence="5" id="KW-0539">Nucleus</keyword>
<dbReference type="GO" id="GO:0006351">
    <property type="term" value="P:DNA-templated transcription"/>
    <property type="evidence" value="ECO:0007669"/>
    <property type="project" value="InterPro"/>
</dbReference>
<dbReference type="PANTHER" id="PTHR46910">
    <property type="entry name" value="TRANSCRIPTION FACTOR PDR1"/>
    <property type="match status" value="1"/>
</dbReference>
<dbReference type="GO" id="GO:0005634">
    <property type="term" value="C:nucleus"/>
    <property type="evidence" value="ECO:0007669"/>
    <property type="project" value="UniProtKB-SubCell"/>
</dbReference>
<keyword evidence="2" id="KW-0805">Transcription regulation</keyword>
<dbReference type="Proteomes" id="UP000248423">
    <property type="component" value="Unassembled WGS sequence"/>
</dbReference>
<proteinExistence type="predicted"/>
<evidence type="ECO:0000256" key="3">
    <source>
        <dbReference type="ARBA" id="ARBA00023125"/>
    </source>
</evidence>
<dbReference type="CDD" id="cd12148">
    <property type="entry name" value="fungal_TF_MHR"/>
    <property type="match status" value="1"/>
</dbReference>
<dbReference type="Pfam" id="PF04082">
    <property type="entry name" value="Fungal_trans"/>
    <property type="match status" value="1"/>
</dbReference>
<feature type="domain" description="Xylanolytic transcriptional activator regulatory" evidence="6">
    <location>
        <begin position="238"/>
        <end position="314"/>
    </location>
</feature>
<evidence type="ECO:0000256" key="5">
    <source>
        <dbReference type="ARBA" id="ARBA00023242"/>
    </source>
</evidence>
<evidence type="ECO:0000256" key="4">
    <source>
        <dbReference type="ARBA" id="ARBA00023163"/>
    </source>
</evidence>
<organism evidence="7 8">
    <name type="scientific">Aspergillus sclerotiicarbonarius (strain CBS 121057 / IBT 28362)</name>
    <dbReference type="NCBI Taxonomy" id="1448318"/>
    <lineage>
        <taxon>Eukaryota</taxon>
        <taxon>Fungi</taxon>
        <taxon>Dikarya</taxon>
        <taxon>Ascomycota</taxon>
        <taxon>Pezizomycotina</taxon>
        <taxon>Eurotiomycetes</taxon>
        <taxon>Eurotiomycetidae</taxon>
        <taxon>Eurotiales</taxon>
        <taxon>Aspergillaceae</taxon>
        <taxon>Aspergillus</taxon>
        <taxon>Aspergillus subgen. Circumdati</taxon>
    </lineage>
</organism>
<evidence type="ECO:0000256" key="2">
    <source>
        <dbReference type="ARBA" id="ARBA00023015"/>
    </source>
</evidence>
<keyword evidence="3" id="KW-0238">DNA-binding</keyword>
<name>A0A319ENZ1_ASPSB</name>
<evidence type="ECO:0000259" key="6">
    <source>
        <dbReference type="Pfam" id="PF04082"/>
    </source>
</evidence>
<evidence type="ECO:0000313" key="7">
    <source>
        <dbReference type="EMBL" id="PYI02499.1"/>
    </source>
</evidence>
<evidence type="ECO:0000313" key="8">
    <source>
        <dbReference type="Proteomes" id="UP000248423"/>
    </source>
</evidence>